<dbReference type="SUPFAM" id="SSF101941">
    <property type="entry name" value="NAC domain"/>
    <property type="match status" value="1"/>
</dbReference>
<dbReference type="Proteomes" id="UP000238479">
    <property type="component" value="Chromosome 6"/>
</dbReference>
<dbReference type="PROSITE" id="PS51005">
    <property type="entry name" value="NAC"/>
    <property type="match status" value="1"/>
</dbReference>
<evidence type="ECO:0000256" key="1">
    <source>
        <dbReference type="ARBA" id="ARBA00023015"/>
    </source>
</evidence>
<dbReference type="GO" id="GO:0003677">
    <property type="term" value="F:DNA binding"/>
    <property type="evidence" value="ECO:0007669"/>
    <property type="project" value="UniProtKB-KW"/>
</dbReference>
<feature type="region of interest" description="Disordered" evidence="5">
    <location>
        <begin position="299"/>
        <end position="363"/>
    </location>
</feature>
<keyword evidence="1" id="KW-0805">Transcription regulation</keyword>
<reference evidence="7 8" key="1">
    <citation type="journal article" date="2018" name="Nat. Genet.">
        <title>The Rosa genome provides new insights in the design of modern roses.</title>
        <authorList>
            <person name="Bendahmane M."/>
        </authorList>
    </citation>
    <scope>NUCLEOTIDE SEQUENCE [LARGE SCALE GENOMIC DNA]</scope>
    <source>
        <strain evidence="8">cv. Old Blush</strain>
    </source>
</reference>
<evidence type="ECO:0000313" key="8">
    <source>
        <dbReference type="Proteomes" id="UP000238479"/>
    </source>
</evidence>
<evidence type="ECO:0000256" key="3">
    <source>
        <dbReference type="ARBA" id="ARBA00023163"/>
    </source>
</evidence>
<dbReference type="STRING" id="74649.A0A2P6PYK5"/>
<evidence type="ECO:0000259" key="6">
    <source>
        <dbReference type="PROSITE" id="PS51005"/>
    </source>
</evidence>
<gene>
    <name evidence="7" type="ORF">RchiOBHm_Chr6g0300521</name>
</gene>
<organism evidence="7 8">
    <name type="scientific">Rosa chinensis</name>
    <name type="common">China rose</name>
    <dbReference type="NCBI Taxonomy" id="74649"/>
    <lineage>
        <taxon>Eukaryota</taxon>
        <taxon>Viridiplantae</taxon>
        <taxon>Streptophyta</taxon>
        <taxon>Embryophyta</taxon>
        <taxon>Tracheophyta</taxon>
        <taxon>Spermatophyta</taxon>
        <taxon>Magnoliopsida</taxon>
        <taxon>eudicotyledons</taxon>
        <taxon>Gunneridae</taxon>
        <taxon>Pentapetalae</taxon>
        <taxon>rosids</taxon>
        <taxon>fabids</taxon>
        <taxon>Rosales</taxon>
        <taxon>Rosaceae</taxon>
        <taxon>Rosoideae</taxon>
        <taxon>Rosoideae incertae sedis</taxon>
        <taxon>Rosa</taxon>
    </lineage>
</organism>
<dbReference type="Gramene" id="PRQ26989">
    <property type="protein sequence ID" value="PRQ26989"/>
    <property type="gene ID" value="RchiOBHm_Chr6g0300521"/>
</dbReference>
<dbReference type="EMBL" id="PDCK01000044">
    <property type="protein sequence ID" value="PRQ26989.1"/>
    <property type="molecule type" value="Genomic_DNA"/>
</dbReference>
<name>A0A2P6PYK5_ROSCH</name>
<protein>
    <submittedName>
        <fullName evidence="7">Putative transcription factor NAM family</fullName>
    </submittedName>
</protein>
<keyword evidence="8" id="KW-1185">Reference proteome</keyword>
<evidence type="ECO:0000313" key="7">
    <source>
        <dbReference type="EMBL" id="PRQ26989.1"/>
    </source>
</evidence>
<feature type="compositionally biased region" description="Polar residues" evidence="5">
    <location>
        <begin position="314"/>
        <end position="323"/>
    </location>
</feature>
<evidence type="ECO:0000256" key="5">
    <source>
        <dbReference type="SAM" id="MobiDB-lite"/>
    </source>
</evidence>
<keyword evidence="4" id="KW-0539">Nucleus</keyword>
<feature type="domain" description="NAC" evidence="6">
    <location>
        <begin position="8"/>
        <end position="143"/>
    </location>
</feature>
<dbReference type="InterPro" id="IPR003441">
    <property type="entry name" value="NAC-dom"/>
</dbReference>
<dbReference type="PANTHER" id="PTHR31719:SF43">
    <property type="entry name" value="NAC TRANSCRIPTION FACTOR 56"/>
    <property type="match status" value="1"/>
</dbReference>
<accession>A0A2P6PYK5</accession>
<dbReference type="Pfam" id="PF02365">
    <property type="entry name" value="NAM"/>
    <property type="match status" value="1"/>
</dbReference>
<keyword evidence="2" id="KW-0238">DNA-binding</keyword>
<evidence type="ECO:0000256" key="4">
    <source>
        <dbReference type="ARBA" id="ARBA00023242"/>
    </source>
</evidence>
<dbReference type="Gene3D" id="2.170.150.80">
    <property type="entry name" value="NAC domain"/>
    <property type="match status" value="1"/>
</dbReference>
<sequence length="379" mass="42361">MHPQAALLPADIGLHCTDEELRMFTFLQKLINGSPPPTNVINGVNPYQYLPSNLPPGSLWYLIRSNESKDTNFGYWRPKEEACQIFSDSTITGWRTTLEFYEGRAPHEQKTNWVMQEYWITYEKVSENSKTKEASLLCRVQSIGAEPKSNCKNLEKKVTSDVANHFTHLVVPLVEKRTGHASTSKPQVIKDNETGTLTVTERLPDHQIEIMPETEIDFPFGDDYIELLDLDRPASFSSSSDSSCLTISSDECFDSLALLEELEPKTSPDRANKNAGCKFSISVCQRPDELVMYAAAASSGSLNKSPSEERIKSHSSIPSSTVCVKSKEKTTVKLSRNQKPDQRNEGFSNSHTTTPPAGKKATVVKTKKLKKKYLCCLPC</sequence>
<evidence type="ECO:0000256" key="2">
    <source>
        <dbReference type="ARBA" id="ARBA00023125"/>
    </source>
</evidence>
<proteinExistence type="predicted"/>
<dbReference type="AlphaFoldDB" id="A0A2P6PYK5"/>
<dbReference type="InterPro" id="IPR036093">
    <property type="entry name" value="NAC_dom_sf"/>
</dbReference>
<dbReference type="GO" id="GO:0006355">
    <property type="term" value="P:regulation of DNA-templated transcription"/>
    <property type="evidence" value="ECO:0007669"/>
    <property type="project" value="InterPro"/>
</dbReference>
<dbReference type="OMA" id="DYKNLCT"/>
<keyword evidence="3" id="KW-0804">Transcription</keyword>
<comment type="caution">
    <text evidence="7">The sequence shown here is derived from an EMBL/GenBank/DDBJ whole genome shotgun (WGS) entry which is preliminary data.</text>
</comment>
<dbReference type="OrthoDB" id="1625833at2759"/>
<feature type="compositionally biased region" description="Polar residues" evidence="5">
    <location>
        <begin position="345"/>
        <end position="355"/>
    </location>
</feature>
<dbReference type="PANTHER" id="PTHR31719">
    <property type="entry name" value="NAC TRANSCRIPTION FACTOR 56"/>
    <property type="match status" value="1"/>
</dbReference>